<dbReference type="Gene3D" id="3.40.390.10">
    <property type="entry name" value="Collagenase (Catalytic Domain)"/>
    <property type="match status" value="1"/>
</dbReference>
<dbReference type="InterPro" id="IPR024079">
    <property type="entry name" value="MetalloPept_cat_dom_sf"/>
</dbReference>
<dbReference type="RefSeq" id="WP_317995884.1">
    <property type="nucleotide sequence ID" value="NZ_AP025523.1"/>
</dbReference>
<proteinExistence type="predicted"/>
<organism evidence="5 6">
    <name type="scientific">Vulcanimicrobium alpinum</name>
    <dbReference type="NCBI Taxonomy" id="3016050"/>
    <lineage>
        <taxon>Bacteria</taxon>
        <taxon>Bacillati</taxon>
        <taxon>Vulcanimicrobiota</taxon>
        <taxon>Vulcanimicrobiia</taxon>
        <taxon>Vulcanimicrobiales</taxon>
        <taxon>Vulcanimicrobiaceae</taxon>
        <taxon>Vulcanimicrobium</taxon>
    </lineage>
</organism>
<dbReference type="InterPro" id="IPR033413">
    <property type="entry name" value="DUF5117"/>
</dbReference>
<evidence type="ECO:0000259" key="3">
    <source>
        <dbReference type="Pfam" id="PF16313"/>
    </source>
</evidence>
<dbReference type="Pfam" id="PF16313">
    <property type="entry name" value="DUF4953"/>
    <property type="match status" value="1"/>
</dbReference>
<feature type="domain" description="DUF5117" evidence="4">
    <location>
        <begin position="96"/>
        <end position="287"/>
    </location>
</feature>
<evidence type="ECO:0000259" key="4">
    <source>
        <dbReference type="Pfam" id="PF17148"/>
    </source>
</evidence>
<evidence type="ECO:0000313" key="5">
    <source>
        <dbReference type="EMBL" id="BDE04796.1"/>
    </source>
</evidence>
<sequence length="825" mass="89944">MGERPLTVRVRRTIAACTLASLLCGTAPPASAQQAAFPSIAEKTAAMTRKDGFLPLYYDARGGKVYLEIAHPGSELIYQTYLPWGMGSNDVGLDRGSLGETRIVRFERRGPRVLLVQPNLAFRSSSGDPDERRAVEESFAQSVLAGFTIVAEGDGRVLIDATDFALSDAHGVLDALAAAKQGAFRLDPARSALDADELKAFPRNTRLEATLTFAGSEPGQYVRDVTPAPQALTVHERQVFVQLPDPGYVPRLFDPRAGYFHVAYTDDSAPLGAPVMQRLIVRHRLEKADPAAALSDPVRPLVYYVDRGAPEPIRSALLEGARWWSAAFTAAGFRNAFRVELLPPGADPDDVRYNVIEWVHRATRGWSFGNVVADPRTGEIIQGHVTLGSLRGRQDYLIAEGLLQPYARGDERAAEAERMVLARLRQLAAHEVGHTLGLVHNFLGSAEGRASVMDYPHPIVGLGRDGRIDLSNAYARGIGPWDDVAIAYGYTPLPAGRDEAPALDRILANARARGLVLLTDQDARPPGSVHPQAHLWDNGADATAELARMMAIRRAVLARFGEHVVRSREPLATMEEALVPMYLLHRYQLEAAAKAVGGAWYAYALRGDGQQPQRPVAAADQRRALRGVLATLSPDALAVPRTVLARLPPRPFGYDATRELFPRETGLTFDALAPAGVAAEMTFRLLFDPERATRLLEQHALDPALPGLDEVLAQIDAAVFAPASGDPYRRAIARTVQSAMIDRLSDLGTTAADAQVRAIVVQRLRAVRERLHAVRGDAETRAHARLIAADLDRFFARRWQRGERHEPATVPPGMPIGDDGPDLDR</sequence>
<dbReference type="GO" id="GO:0008237">
    <property type="term" value="F:metallopeptidase activity"/>
    <property type="evidence" value="ECO:0007669"/>
    <property type="project" value="InterPro"/>
</dbReference>
<feature type="chain" id="PRO_5042823146" description="Peptidase" evidence="2">
    <location>
        <begin position="33"/>
        <end position="825"/>
    </location>
</feature>
<dbReference type="PANTHER" id="PTHR38478">
    <property type="entry name" value="PEPTIDASE M1A AND M12B"/>
    <property type="match status" value="1"/>
</dbReference>
<dbReference type="PANTHER" id="PTHR38478:SF1">
    <property type="entry name" value="ZINC DEPENDENT METALLOPROTEASE DOMAIN LIPOPROTEIN"/>
    <property type="match status" value="1"/>
</dbReference>
<dbReference type="InterPro" id="IPR032534">
    <property type="entry name" value="EcxA_zinc-bd"/>
</dbReference>
<keyword evidence="2" id="KW-0732">Signal</keyword>
<keyword evidence="6" id="KW-1185">Reference proteome</keyword>
<dbReference type="SUPFAM" id="SSF55486">
    <property type="entry name" value="Metalloproteases ('zincins'), catalytic domain"/>
    <property type="match status" value="1"/>
</dbReference>
<feature type="signal peptide" evidence="2">
    <location>
        <begin position="1"/>
        <end position="32"/>
    </location>
</feature>
<evidence type="ECO:0000256" key="1">
    <source>
        <dbReference type="SAM" id="MobiDB-lite"/>
    </source>
</evidence>
<dbReference type="AlphaFoldDB" id="A0AAN2C888"/>
<accession>A0AAN2C888</accession>
<evidence type="ECO:0008006" key="7">
    <source>
        <dbReference type="Google" id="ProtNLM"/>
    </source>
</evidence>
<protein>
    <recommendedName>
        <fullName evidence="7">Peptidase</fullName>
    </recommendedName>
</protein>
<dbReference type="CDD" id="cd04276">
    <property type="entry name" value="ZnMc_MMP_like_2"/>
    <property type="match status" value="1"/>
</dbReference>
<dbReference type="KEGG" id="vab:WPS_00720"/>
<reference evidence="5 6" key="1">
    <citation type="journal article" date="2022" name="ISME Commun">
        <title>Vulcanimicrobium alpinus gen. nov. sp. nov., the first cultivated representative of the candidate phylum 'Eremiobacterota', is a metabolically versatile aerobic anoxygenic phototroph.</title>
        <authorList>
            <person name="Yabe S."/>
            <person name="Muto K."/>
            <person name="Abe K."/>
            <person name="Yokota A."/>
            <person name="Staudigel H."/>
            <person name="Tebo B.M."/>
        </authorList>
    </citation>
    <scope>NUCLEOTIDE SEQUENCE [LARGE SCALE GENOMIC DNA]</scope>
    <source>
        <strain evidence="5 6">WC8-2</strain>
    </source>
</reference>
<dbReference type="Pfam" id="PF17148">
    <property type="entry name" value="DUF5117"/>
    <property type="match status" value="1"/>
</dbReference>
<name>A0AAN2C888_UNVUL</name>
<dbReference type="InterPro" id="IPR034032">
    <property type="entry name" value="Zn_MMP-like_bac"/>
</dbReference>
<evidence type="ECO:0000256" key="2">
    <source>
        <dbReference type="SAM" id="SignalP"/>
    </source>
</evidence>
<feature type="region of interest" description="Disordered" evidence="1">
    <location>
        <begin position="803"/>
        <end position="825"/>
    </location>
</feature>
<dbReference type="EMBL" id="AP025523">
    <property type="protein sequence ID" value="BDE04796.1"/>
    <property type="molecule type" value="Genomic_DNA"/>
</dbReference>
<evidence type="ECO:0000313" key="6">
    <source>
        <dbReference type="Proteomes" id="UP001317532"/>
    </source>
</evidence>
<feature type="domain" description="EcxA zinc-binding" evidence="3">
    <location>
        <begin position="415"/>
        <end position="723"/>
    </location>
</feature>
<dbReference type="Proteomes" id="UP001317532">
    <property type="component" value="Chromosome"/>
</dbReference>
<gene>
    <name evidence="5" type="ORF">WPS_00720</name>
</gene>